<dbReference type="InterPro" id="IPR035986">
    <property type="entry name" value="PKD_dom_sf"/>
</dbReference>
<dbReference type="Pfam" id="PF18911">
    <property type="entry name" value="PKD_4"/>
    <property type="match status" value="1"/>
</dbReference>
<dbReference type="Proteomes" id="UP000297053">
    <property type="component" value="Chromosome"/>
</dbReference>
<dbReference type="Gene3D" id="2.60.40.10">
    <property type="entry name" value="Immunoglobulins"/>
    <property type="match status" value="1"/>
</dbReference>
<accession>A0A4D6KLS9</accession>
<evidence type="ECO:0000259" key="2">
    <source>
        <dbReference type="PROSITE" id="PS50093"/>
    </source>
</evidence>
<feature type="compositionally biased region" description="Acidic residues" evidence="1">
    <location>
        <begin position="324"/>
        <end position="336"/>
    </location>
</feature>
<feature type="compositionally biased region" description="Low complexity" evidence="1">
    <location>
        <begin position="370"/>
        <end position="381"/>
    </location>
</feature>
<dbReference type="KEGG" id="halz:E5139_10265"/>
<dbReference type="InterPro" id="IPR000601">
    <property type="entry name" value="PKD_dom"/>
</dbReference>
<protein>
    <submittedName>
        <fullName evidence="3">PKD domain-containing protein</fullName>
    </submittedName>
</protein>
<gene>
    <name evidence="3" type="ORF">E5139_10265</name>
</gene>
<evidence type="ECO:0000313" key="3">
    <source>
        <dbReference type="EMBL" id="QCD66006.1"/>
    </source>
</evidence>
<proteinExistence type="predicted"/>
<dbReference type="CDD" id="cd00146">
    <property type="entry name" value="PKD"/>
    <property type="match status" value="1"/>
</dbReference>
<dbReference type="RefSeq" id="WP_015762389.1">
    <property type="nucleotide sequence ID" value="NZ_CP045142.1"/>
</dbReference>
<dbReference type="InterPro" id="IPR022409">
    <property type="entry name" value="PKD/Chitinase_dom"/>
</dbReference>
<dbReference type="EMBL" id="CP039375">
    <property type="protein sequence ID" value="QCD66006.1"/>
    <property type="molecule type" value="Genomic_DNA"/>
</dbReference>
<feature type="compositionally biased region" description="Basic and acidic residues" evidence="1">
    <location>
        <begin position="299"/>
        <end position="316"/>
    </location>
</feature>
<reference evidence="3 4" key="2">
    <citation type="submission" date="2019-04" db="EMBL/GenBank/DDBJ databases">
        <authorList>
            <person name="Yang S."/>
            <person name="Wei W."/>
        </authorList>
    </citation>
    <scope>NUCLEOTIDE SEQUENCE [LARGE SCALE GENOMIC DNA]</scope>
    <source>
        <strain evidence="4">ZP60</strain>
    </source>
</reference>
<dbReference type="AlphaFoldDB" id="A0A4D6KLS9"/>
<dbReference type="PROSITE" id="PS50093">
    <property type="entry name" value="PKD"/>
    <property type="match status" value="1"/>
</dbReference>
<dbReference type="SUPFAM" id="SSF49299">
    <property type="entry name" value="PKD domain"/>
    <property type="match status" value="1"/>
</dbReference>
<dbReference type="InterPro" id="IPR013783">
    <property type="entry name" value="Ig-like_fold"/>
</dbReference>
<dbReference type="OMA" id="TIEDTEW"/>
<evidence type="ECO:0000313" key="4">
    <source>
        <dbReference type="Proteomes" id="UP000297053"/>
    </source>
</evidence>
<reference evidence="3 4" key="1">
    <citation type="submission" date="2019-04" db="EMBL/GenBank/DDBJ databases">
        <title>Complete genome sequence of Arthrobacter sp. ZXY-2 associated with effective atrazine degradation and salt adaptation.</title>
        <authorList>
            <person name="Zhao X."/>
        </authorList>
    </citation>
    <scope>NUCLEOTIDE SEQUENCE [LARGE SCALE GENOMIC DNA]</scope>
    <source>
        <strain evidence="4">ZP60</strain>
    </source>
</reference>
<evidence type="ECO:0000256" key="1">
    <source>
        <dbReference type="SAM" id="MobiDB-lite"/>
    </source>
</evidence>
<dbReference type="SMART" id="SM00089">
    <property type="entry name" value="PKD"/>
    <property type="match status" value="1"/>
</dbReference>
<organism evidence="3 4">
    <name type="scientific">Halomicrobium mukohataei</name>
    <dbReference type="NCBI Taxonomy" id="57705"/>
    <lineage>
        <taxon>Archaea</taxon>
        <taxon>Methanobacteriati</taxon>
        <taxon>Methanobacteriota</taxon>
        <taxon>Stenosarchaea group</taxon>
        <taxon>Halobacteria</taxon>
        <taxon>Halobacteriales</taxon>
        <taxon>Haloarculaceae</taxon>
        <taxon>Halomicrobium</taxon>
    </lineage>
</organism>
<sequence>MRRLPSLVVLLVLLAALTIPVSAAGNASPTAAAGLDQTVTSGTTVYLDGANSRDPDGRIQSVEWSIRDPNGATVSPSCRNCLQPTFTPTVTGRWSVTLTVTDDDGATATDTLYVTVEEARGPTLTLDAPNRVVPDESTPFVVEATSDGAPLRSVSLYHDDTRVNSTTVDGTTTLTTLTHTFSETGSTELLAAVTDEAGYVNTTTITVDPTTASAARVGDRCDEGERRVYMGGSIGSMCSSTALIYETPTDVTMVVPTGGASQDGIQLYNSEQGEIVTVATGEQVQELRRENEDGVITLEDTRATYEENKREGRYDDPTSTVQTDSDDTSTEPEESSSESPDSVSSRSPYRTGNGYHGSGTQEEESDESTGSDTESQSSSGGCRSVNGHAPTSARHNLLSC</sequence>
<name>A0A4D6KLS9_9EURY</name>
<feature type="domain" description="PKD" evidence="2">
    <location>
        <begin position="28"/>
        <end position="123"/>
    </location>
</feature>
<feature type="region of interest" description="Disordered" evidence="1">
    <location>
        <begin position="287"/>
        <end position="400"/>
    </location>
</feature>
<feature type="compositionally biased region" description="Low complexity" evidence="1">
    <location>
        <begin position="337"/>
        <end position="348"/>
    </location>
</feature>